<feature type="signal peptide" evidence="6">
    <location>
        <begin position="1"/>
        <end position="21"/>
    </location>
</feature>
<feature type="chain" id="PRO_5035297203" evidence="6">
    <location>
        <begin position="22"/>
        <end position="236"/>
    </location>
</feature>
<comment type="caution">
    <text evidence="8">The sequence shown here is derived from an EMBL/GenBank/DDBJ whole genome shotgun (WGS) entry which is preliminary data.</text>
</comment>
<dbReference type="PANTHER" id="PTHR30329:SF21">
    <property type="entry name" value="LIPOPROTEIN YIAD-RELATED"/>
    <property type="match status" value="1"/>
</dbReference>
<dbReference type="InterPro" id="IPR050330">
    <property type="entry name" value="Bact_OuterMem_StrucFunc"/>
</dbReference>
<dbReference type="Gene3D" id="3.30.1330.60">
    <property type="entry name" value="OmpA-like domain"/>
    <property type="match status" value="1"/>
</dbReference>
<dbReference type="GO" id="GO:0009279">
    <property type="term" value="C:cell outer membrane"/>
    <property type="evidence" value="ECO:0007669"/>
    <property type="project" value="UniProtKB-SubCell"/>
</dbReference>
<evidence type="ECO:0000313" key="8">
    <source>
        <dbReference type="EMBL" id="GGI53319.1"/>
    </source>
</evidence>
<dbReference type="InterPro" id="IPR039567">
    <property type="entry name" value="Gly-zipper"/>
</dbReference>
<dbReference type="SUPFAM" id="SSF103088">
    <property type="entry name" value="OmpA-like"/>
    <property type="match status" value="1"/>
</dbReference>
<dbReference type="CDD" id="cd07185">
    <property type="entry name" value="OmpA_C-like"/>
    <property type="match status" value="1"/>
</dbReference>
<accession>A0A8J3ATB2</accession>
<keyword evidence="9" id="KW-1185">Reference proteome</keyword>
<comment type="subcellular location">
    <subcellularLocation>
        <location evidence="1">Cell outer membrane</location>
    </subcellularLocation>
</comment>
<dbReference type="Proteomes" id="UP000627205">
    <property type="component" value="Unassembled WGS sequence"/>
</dbReference>
<evidence type="ECO:0000313" key="9">
    <source>
        <dbReference type="Proteomes" id="UP000627205"/>
    </source>
</evidence>
<keyword evidence="8" id="KW-0449">Lipoprotein</keyword>
<evidence type="ECO:0000256" key="3">
    <source>
        <dbReference type="ARBA" id="ARBA00023237"/>
    </source>
</evidence>
<sequence length="236" mass="24957">MRKFILTATAASVLLAGCANMSETERGTAQGAGIGAGIGALIGVATGGHTHAVGGAALGGVIGAVAGNVWSSRMENQRRQMEEATRGTGVEVTQTADNRLKLDIPSDISFATGRSEITGNFRPILDRFATGLIDNPAATVTIIGHTDNTGTDAINDPLSLDRASRTRDYLAGRGVAPQRIFVDGRGSHEPIASNATTEGRARNRRVEIFVAEQQQQPVQQQQPYQGQQYPSQSYPR</sequence>
<evidence type="ECO:0000256" key="1">
    <source>
        <dbReference type="ARBA" id="ARBA00004442"/>
    </source>
</evidence>
<evidence type="ECO:0000256" key="2">
    <source>
        <dbReference type="ARBA" id="ARBA00023136"/>
    </source>
</evidence>
<dbReference type="PANTHER" id="PTHR30329">
    <property type="entry name" value="STATOR ELEMENT OF FLAGELLAR MOTOR COMPLEX"/>
    <property type="match status" value="1"/>
</dbReference>
<organism evidence="8 9">
    <name type="scientific">Oxalicibacterium solurbis</name>
    <dbReference type="NCBI Taxonomy" id="69280"/>
    <lineage>
        <taxon>Bacteria</taxon>
        <taxon>Pseudomonadati</taxon>
        <taxon>Pseudomonadota</taxon>
        <taxon>Betaproteobacteria</taxon>
        <taxon>Burkholderiales</taxon>
        <taxon>Oxalobacteraceae</taxon>
        <taxon>Oxalicibacterium</taxon>
    </lineage>
</organism>
<gene>
    <name evidence="8" type="ORF">GCM10011430_04930</name>
</gene>
<evidence type="ECO:0000256" key="5">
    <source>
        <dbReference type="SAM" id="MobiDB-lite"/>
    </source>
</evidence>
<reference evidence="8" key="1">
    <citation type="journal article" date="2014" name="Int. J. Syst. Evol. Microbiol.">
        <title>Complete genome sequence of Corynebacterium casei LMG S-19264T (=DSM 44701T), isolated from a smear-ripened cheese.</title>
        <authorList>
            <consortium name="US DOE Joint Genome Institute (JGI-PGF)"/>
            <person name="Walter F."/>
            <person name="Albersmeier A."/>
            <person name="Kalinowski J."/>
            <person name="Ruckert C."/>
        </authorList>
    </citation>
    <scope>NUCLEOTIDE SEQUENCE</scope>
    <source>
        <strain evidence="8">CCM 7664</strain>
    </source>
</reference>
<dbReference type="PROSITE" id="PS51257">
    <property type="entry name" value="PROKAR_LIPOPROTEIN"/>
    <property type="match status" value="1"/>
</dbReference>
<dbReference type="AlphaFoldDB" id="A0A8J3ATB2"/>
<dbReference type="InterPro" id="IPR006665">
    <property type="entry name" value="OmpA-like"/>
</dbReference>
<keyword evidence="3" id="KW-0998">Cell outer membrane</keyword>
<keyword evidence="6" id="KW-0732">Signal</keyword>
<dbReference type="PRINTS" id="PR01023">
    <property type="entry name" value="NAFLGMOTY"/>
</dbReference>
<evidence type="ECO:0000259" key="7">
    <source>
        <dbReference type="PROSITE" id="PS51123"/>
    </source>
</evidence>
<name>A0A8J3ATB2_9BURK</name>
<evidence type="ECO:0000256" key="6">
    <source>
        <dbReference type="SAM" id="SignalP"/>
    </source>
</evidence>
<reference evidence="8" key="2">
    <citation type="submission" date="2020-09" db="EMBL/GenBank/DDBJ databases">
        <authorList>
            <person name="Sun Q."/>
            <person name="Sedlacek I."/>
        </authorList>
    </citation>
    <scope>NUCLEOTIDE SEQUENCE</scope>
    <source>
        <strain evidence="8">CCM 7664</strain>
    </source>
</reference>
<dbReference type="Pfam" id="PF13488">
    <property type="entry name" value="Gly-zipper_Omp"/>
    <property type="match status" value="1"/>
</dbReference>
<evidence type="ECO:0000256" key="4">
    <source>
        <dbReference type="PROSITE-ProRule" id="PRU00473"/>
    </source>
</evidence>
<dbReference type="EMBL" id="BMDP01000001">
    <property type="protein sequence ID" value="GGI53319.1"/>
    <property type="molecule type" value="Genomic_DNA"/>
</dbReference>
<dbReference type="RefSeq" id="WP_188419382.1">
    <property type="nucleotide sequence ID" value="NZ_BMDP01000001.1"/>
</dbReference>
<proteinExistence type="predicted"/>
<dbReference type="PRINTS" id="PR01021">
    <property type="entry name" value="OMPADOMAIN"/>
</dbReference>
<feature type="region of interest" description="Disordered" evidence="5">
    <location>
        <begin position="213"/>
        <end position="236"/>
    </location>
</feature>
<keyword evidence="2 4" id="KW-0472">Membrane</keyword>
<dbReference type="InterPro" id="IPR006664">
    <property type="entry name" value="OMP_bac"/>
</dbReference>
<dbReference type="Pfam" id="PF00691">
    <property type="entry name" value="OmpA"/>
    <property type="match status" value="1"/>
</dbReference>
<feature type="domain" description="OmpA-like" evidence="7">
    <location>
        <begin position="97"/>
        <end position="214"/>
    </location>
</feature>
<protein>
    <submittedName>
        <fullName evidence="8">OmpA family lipoprotein</fullName>
    </submittedName>
</protein>
<dbReference type="PROSITE" id="PS51123">
    <property type="entry name" value="OMPA_2"/>
    <property type="match status" value="1"/>
</dbReference>
<dbReference type="InterPro" id="IPR036737">
    <property type="entry name" value="OmpA-like_sf"/>
</dbReference>